<dbReference type="KEGG" id="fgi:OP10G_2462"/>
<dbReference type="HOGENOM" id="CLU_2245964_0_0_0"/>
<organism evidence="1 2">
    <name type="scientific">Fimbriimonas ginsengisoli Gsoil 348</name>
    <dbReference type="NCBI Taxonomy" id="661478"/>
    <lineage>
        <taxon>Bacteria</taxon>
        <taxon>Bacillati</taxon>
        <taxon>Armatimonadota</taxon>
        <taxon>Fimbriimonadia</taxon>
        <taxon>Fimbriimonadales</taxon>
        <taxon>Fimbriimonadaceae</taxon>
        <taxon>Fimbriimonas</taxon>
    </lineage>
</organism>
<proteinExistence type="predicted"/>
<dbReference type="EMBL" id="CP007139">
    <property type="protein sequence ID" value="AIE85830.1"/>
    <property type="molecule type" value="Genomic_DNA"/>
</dbReference>
<name>A0A068NSS4_FIMGI</name>
<dbReference type="AlphaFoldDB" id="A0A068NSS4"/>
<accession>A0A068NSS4</accession>
<sequence>MVLGNKNAKLDLPPGKGEADLEIHVRLSVADPKTRMIHEELEGHDGTGGTFTAAEDFPANGPPQALIFNAFSQSTRPLPGRWPLAMVDGRQVATLDVGFLGDRP</sequence>
<keyword evidence="2" id="KW-1185">Reference proteome</keyword>
<gene>
    <name evidence="1" type="ORF">OP10G_2462</name>
</gene>
<dbReference type="Proteomes" id="UP000027982">
    <property type="component" value="Chromosome"/>
</dbReference>
<protein>
    <submittedName>
        <fullName evidence="1">Uncharacterized protein</fullName>
    </submittedName>
</protein>
<evidence type="ECO:0000313" key="1">
    <source>
        <dbReference type="EMBL" id="AIE85830.1"/>
    </source>
</evidence>
<evidence type="ECO:0000313" key="2">
    <source>
        <dbReference type="Proteomes" id="UP000027982"/>
    </source>
</evidence>
<reference evidence="1 2" key="1">
    <citation type="journal article" date="2014" name="PLoS ONE">
        <title>The first complete genome sequence of the class fimbriimonadia in the phylum armatimonadetes.</title>
        <authorList>
            <person name="Hu Z.Y."/>
            <person name="Wang Y.Z."/>
            <person name="Im W.T."/>
            <person name="Wang S.Y."/>
            <person name="Zhao G.P."/>
            <person name="Zheng H.J."/>
            <person name="Quan Z.X."/>
        </authorList>
    </citation>
    <scope>NUCLEOTIDE SEQUENCE [LARGE SCALE GENOMIC DNA]</scope>
    <source>
        <strain evidence="1">Gsoil 348</strain>
    </source>
</reference>